<keyword evidence="6" id="KW-1185">Reference proteome</keyword>
<dbReference type="GO" id="GO:0050385">
    <property type="term" value="F:ureidoglycolate lyase activity"/>
    <property type="evidence" value="ECO:0007669"/>
    <property type="project" value="UniProtKB-EC"/>
</dbReference>
<dbReference type="PANTHER" id="PTHR35721:SF1">
    <property type="entry name" value="UREIDOGLYCOLATE HYDROLASE"/>
    <property type="match status" value="1"/>
</dbReference>
<evidence type="ECO:0000256" key="4">
    <source>
        <dbReference type="ARBA" id="ARBA00047684"/>
    </source>
</evidence>
<evidence type="ECO:0000313" key="6">
    <source>
        <dbReference type="Proteomes" id="UP001159387"/>
    </source>
</evidence>
<organism evidence="5 6">
    <name type="scientific">Chrysosporum bergii ANA360D</name>
    <dbReference type="NCBI Taxonomy" id="617107"/>
    <lineage>
        <taxon>Bacteria</taxon>
        <taxon>Bacillati</taxon>
        <taxon>Cyanobacteriota</taxon>
        <taxon>Cyanophyceae</taxon>
        <taxon>Nostocales</taxon>
        <taxon>Nodulariaceae</taxon>
        <taxon>Chrysosporum</taxon>
    </lineage>
</organism>
<dbReference type="GO" id="GO:0000256">
    <property type="term" value="P:allantoin catabolic process"/>
    <property type="evidence" value="ECO:0007669"/>
    <property type="project" value="InterPro"/>
</dbReference>
<dbReference type="EMBL" id="JANQDH010000025">
    <property type="protein sequence ID" value="MDH6059623.1"/>
    <property type="molecule type" value="Genomic_DNA"/>
</dbReference>
<dbReference type="InterPro" id="IPR007247">
    <property type="entry name" value="Ureidogly_lyase"/>
</dbReference>
<evidence type="ECO:0000256" key="3">
    <source>
        <dbReference type="ARBA" id="ARBA00023239"/>
    </source>
</evidence>
<dbReference type="InterPro" id="IPR011051">
    <property type="entry name" value="RmlC_Cupin_sf"/>
</dbReference>
<sequence length="168" mass="19410">MSTLQTVQQLPAKWITPENFRPYGQVIFACEDGKNFDVEDAQLNLQNGTPRFYIMRLQQRGRKFAKITRHLQCTQCLGSLAGKDWLIAVCPPHNHLSEPILEEIAAFRIPGNCFIKLNQGTWHAGPYFEYEVVDFYNLELADTNIVDHFTHDFIKSHKLEFEISHSIS</sequence>
<gene>
    <name evidence="5" type="ORF">NWP17_04070</name>
</gene>
<comment type="caution">
    <text evidence="5">The sequence shown here is derived from an EMBL/GenBank/DDBJ whole genome shotgun (WGS) entry which is preliminary data.</text>
</comment>
<dbReference type="Pfam" id="PF04115">
    <property type="entry name" value="Ureidogly_lyase"/>
    <property type="match status" value="1"/>
</dbReference>
<protein>
    <submittedName>
        <fullName evidence="5">Ureidoglycolate lyase</fullName>
    </submittedName>
</protein>
<proteinExistence type="predicted"/>
<dbReference type="AlphaFoldDB" id="A0AA43KBB2"/>
<accession>A0AA43KBB2</accession>
<evidence type="ECO:0000256" key="1">
    <source>
        <dbReference type="ARBA" id="ARBA00011738"/>
    </source>
</evidence>
<dbReference type="SUPFAM" id="SSF51182">
    <property type="entry name" value="RmlC-like cupins"/>
    <property type="match status" value="1"/>
</dbReference>
<name>A0AA43KBB2_9CYAN</name>
<comment type="catalytic activity">
    <reaction evidence="4">
        <text>(S)-ureidoglycolate = urea + glyoxylate</text>
        <dbReference type="Rhea" id="RHEA:11304"/>
        <dbReference type="ChEBI" id="CHEBI:16199"/>
        <dbReference type="ChEBI" id="CHEBI:36655"/>
        <dbReference type="ChEBI" id="CHEBI:57296"/>
        <dbReference type="EC" id="4.3.2.3"/>
    </reaction>
</comment>
<evidence type="ECO:0000313" key="5">
    <source>
        <dbReference type="EMBL" id="MDH6059623.1"/>
    </source>
</evidence>
<dbReference type="GO" id="GO:0004848">
    <property type="term" value="F:ureidoglycolate hydrolase activity"/>
    <property type="evidence" value="ECO:0007669"/>
    <property type="project" value="InterPro"/>
</dbReference>
<keyword evidence="3 5" id="KW-0456">Lyase</keyword>
<dbReference type="PANTHER" id="PTHR35721">
    <property type="entry name" value="UREIDOGLYCOLATE HYDROLASE"/>
    <property type="match status" value="1"/>
</dbReference>
<dbReference type="RefSeq" id="WP_280653634.1">
    <property type="nucleotide sequence ID" value="NZ_JANQDH010000025.1"/>
</dbReference>
<keyword evidence="2" id="KW-0659">Purine metabolism</keyword>
<dbReference type="GO" id="GO:0006144">
    <property type="term" value="P:purine nucleobase metabolic process"/>
    <property type="evidence" value="ECO:0007669"/>
    <property type="project" value="UniProtKB-KW"/>
</dbReference>
<evidence type="ECO:0000256" key="2">
    <source>
        <dbReference type="ARBA" id="ARBA00022631"/>
    </source>
</evidence>
<dbReference type="InterPro" id="IPR024060">
    <property type="entry name" value="Ureidoglycolate_lyase_dom_sf"/>
</dbReference>
<comment type="subunit">
    <text evidence="1">Homodimer.</text>
</comment>
<reference evidence="5 6" key="1">
    <citation type="journal article" date="2023" name="J. Phycol.">
        <title>Chrysosporum ovalisporum is synonymous with the true-branching cyanobacterium Umezakia natans (Nostocales/Aphanizomenonaceae).</title>
        <authorList>
            <person name="McGregor G.B."/>
            <person name="Sendall B.C."/>
            <person name="Niiyama Y."/>
            <person name="Tuji A."/>
            <person name="Willis A."/>
        </authorList>
    </citation>
    <scope>NUCLEOTIDE SEQUENCE [LARGE SCALE GENOMIC DNA]</scope>
    <source>
        <strain evidence="5 6">ANA360D</strain>
    </source>
</reference>
<dbReference type="Gene3D" id="2.60.120.480">
    <property type="entry name" value="Ureidoglycolate hydrolase"/>
    <property type="match status" value="1"/>
</dbReference>
<dbReference type="Proteomes" id="UP001159387">
    <property type="component" value="Unassembled WGS sequence"/>
</dbReference>